<keyword evidence="5 10" id="KW-0812">Transmembrane</keyword>
<keyword evidence="8 10" id="KW-1133">Transmembrane helix</keyword>
<protein>
    <recommendedName>
        <fullName evidence="3">dolichol kinase</fullName>
        <ecNumber evidence="3">2.7.1.108</ecNumber>
    </recommendedName>
</protein>
<dbReference type="Proteomes" id="UP001059546">
    <property type="component" value="Chromosome IV"/>
</dbReference>
<evidence type="ECO:0000256" key="1">
    <source>
        <dbReference type="ARBA" id="ARBA00004477"/>
    </source>
</evidence>
<keyword evidence="9 10" id="KW-0472">Membrane</keyword>
<evidence type="ECO:0000256" key="7">
    <source>
        <dbReference type="ARBA" id="ARBA00022824"/>
    </source>
</evidence>
<feature type="transmembrane region" description="Helical" evidence="10">
    <location>
        <begin position="257"/>
        <end position="286"/>
    </location>
</feature>
<evidence type="ECO:0000256" key="6">
    <source>
        <dbReference type="ARBA" id="ARBA00022777"/>
    </source>
</evidence>
<keyword evidence="11" id="KW-0732">Signal</keyword>
<keyword evidence="7" id="KW-0256">Endoplasmic reticulum</keyword>
<gene>
    <name evidence="12" type="ORF">GPU96_04g06830</name>
</gene>
<feature type="transmembrane region" description="Helical" evidence="10">
    <location>
        <begin position="143"/>
        <end position="161"/>
    </location>
</feature>
<evidence type="ECO:0000256" key="9">
    <source>
        <dbReference type="ARBA" id="ARBA00023136"/>
    </source>
</evidence>
<feature type="chain" id="PRO_5040364588" description="dolichol kinase" evidence="11">
    <location>
        <begin position="23"/>
        <end position="301"/>
    </location>
</feature>
<dbReference type="GO" id="GO:0005789">
    <property type="term" value="C:endoplasmic reticulum membrane"/>
    <property type="evidence" value="ECO:0007669"/>
    <property type="project" value="UniProtKB-SubCell"/>
</dbReference>
<evidence type="ECO:0000313" key="12">
    <source>
        <dbReference type="EMBL" id="UTX42951.1"/>
    </source>
</evidence>
<comment type="subcellular location">
    <subcellularLocation>
        <location evidence="1">Endoplasmic reticulum membrane</location>
        <topology evidence="1">Multi-pass membrane protein</topology>
    </subcellularLocation>
</comment>
<evidence type="ECO:0000256" key="2">
    <source>
        <dbReference type="ARBA" id="ARBA00010794"/>
    </source>
</evidence>
<feature type="transmembrane region" description="Helical" evidence="10">
    <location>
        <begin position="233"/>
        <end position="251"/>
    </location>
</feature>
<comment type="similarity">
    <text evidence="2">Belongs to the polyprenol kinase family.</text>
</comment>
<keyword evidence="4" id="KW-0808">Transferase</keyword>
<evidence type="ECO:0000256" key="8">
    <source>
        <dbReference type="ARBA" id="ARBA00022989"/>
    </source>
</evidence>
<dbReference type="PANTHER" id="PTHR13205">
    <property type="entry name" value="TRANSMEMBRANE PROTEIN 15-RELATED"/>
    <property type="match status" value="1"/>
</dbReference>
<dbReference type="PANTHER" id="PTHR13205:SF15">
    <property type="entry name" value="DOLICHOL KINASE"/>
    <property type="match status" value="1"/>
</dbReference>
<proteinExistence type="inferred from homology"/>
<accession>A0A9Q9F958</accession>
<evidence type="ECO:0000256" key="4">
    <source>
        <dbReference type="ARBA" id="ARBA00022679"/>
    </source>
</evidence>
<organism evidence="12 13">
    <name type="scientific">Encephalitozoon hellem</name>
    <name type="common">Microsporidian parasite</name>
    <dbReference type="NCBI Taxonomy" id="27973"/>
    <lineage>
        <taxon>Eukaryota</taxon>
        <taxon>Fungi</taxon>
        <taxon>Fungi incertae sedis</taxon>
        <taxon>Microsporidia</taxon>
        <taxon>Unikaryonidae</taxon>
        <taxon>Encephalitozoon</taxon>
    </lineage>
</organism>
<dbReference type="GO" id="GO:0004168">
    <property type="term" value="F:dolichol kinase activity"/>
    <property type="evidence" value="ECO:0007669"/>
    <property type="project" value="UniProtKB-EC"/>
</dbReference>
<evidence type="ECO:0000256" key="3">
    <source>
        <dbReference type="ARBA" id="ARBA00012132"/>
    </source>
</evidence>
<evidence type="ECO:0000256" key="10">
    <source>
        <dbReference type="SAM" id="Phobius"/>
    </source>
</evidence>
<feature type="transmembrane region" description="Helical" evidence="10">
    <location>
        <begin position="206"/>
        <end position="226"/>
    </location>
</feature>
<dbReference type="AlphaFoldDB" id="A0A9Q9F958"/>
<reference evidence="12" key="1">
    <citation type="submission" date="2021-05" db="EMBL/GenBank/DDBJ databases">
        <title>Encephalitozoon hellem ATCC 50604 Complete Genome.</title>
        <authorList>
            <person name="Mascarenhas dos Santos A.C."/>
            <person name="Julian A.T."/>
            <person name="Pombert J.-F."/>
        </authorList>
    </citation>
    <scope>NUCLEOTIDE SEQUENCE</scope>
    <source>
        <strain evidence="12">ATCC 50604</strain>
    </source>
</reference>
<dbReference type="GO" id="GO:0043048">
    <property type="term" value="P:dolichyl monophosphate biosynthetic process"/>
    <property type="evidence" value="ECO:0007669"/>
    <property type="project" value="TreeGrafter"/>
</dbReference>
<feature type="signal peptide" evidence="11">
    <location>
        <begin position="1"/>
        <end position="22"/>
    </location>
</feature>
<dbReference type="EMBL" id="CP075150">
    <property type="protein sequence ID" value="UTX42951.1"/>
    <property type="molecule type" value="Genomic_DNA"/>
</dbReference>
<evidence type="ECO:0000256" key="5">
    <source>
        <dbReference type="ARBA" id="ARBA00022692"/>
    </source>
</evidence>
<dbReference type="InterPro" id="IPR032974">
    <property type="entry name" value="Polypren_kinase"/>
</dbReference>
<keyword evidence="6" id="KW-0418">Kinase</keyword>
<sequence>MKSSSWHIALLDIVDVMIEAVALELYRDAPQVLEGWIATVILKCAEQRIQIGSPLIAVRYAIASDPCKPLLEKVSECLQIINIPKYTLRTMDEIRKDPHAFAKISGISLGCLLIQILLFRTSWTNLKRKTFHFFAFLVFYKEYEVSLLLGEGLLLTMSLLSSCKYINSLLSPYLSKNDSGRIVLSHVYLLSSCIYPRLFIRHAEYVSTLISICFQDSAASIVGGWLGKTEKSIEGAIGGVASGMMVYFVLYRRVDMALFFVFMGIVEYLIPINDNIVIPFSAVLYFQVLKKLRPSSNLSWG</sequence>
<evidence type="ECO:0000256" key="11">
    <source>
        <dbReference type="SAM" id="SignalP"/>
    </source>
</evidence>
<feature type="transmembrane region" description="Helical" evidence="10">
    <location>
        <begin position="100"/>
        <end position="123"/>
    </location>
</feature>
<dbReference type="EC" id="2.7.1.108" evidence="3"/>
<name>A0A9Q9F958_ENCHE</name>
<evidence type="ECO:0000313" key="13">
    <source>
        <dbReference type="Proteomes" id="UP001059546"/>
    </source>
</evidence>